<evidence type="ECO:0000313" key="3">
    <source>
        <dbReference type="Proteomes" id="UP000076563"/>
    </source>
</evidence>
<reference evidence="3" key="1">
    <citation type="submission" date="2016-01" db="EMBL/GenBank/DDBJ databases">
        <title>Draft genome of Chromobacterium sp. F49.</title>
        <authorList>
            <person name="Hong K.W."/>
        </authorList>
    </citation>
    <scope>NUCLEOTIDE SEQUENCE [LARGE SCALE GENOMIC DNA]</scope>
    <source>
        <strain evidence="3">M63</strain>
    </source>
</reference>
<proteinExistence type="predicted"/>
<gene>
    <name evidence="2" type="ORF">AV654_27620</name>
</gene>
<dbReference type="RefSeq" id="WP_063185084.1">
    <property type="nucleotide sequence ID" value="NZ_LQRA01000074.1"/>
</dbReference>
<name>A0A163VMR1_9BACL</name>
<evidence type="ECO:0000256" key="1">
    <source>
        <dbReference type="SAM" id="MobiDB-lite"/>
    </source>
</evidence>
<dbReference type="Proteomes" id="UP000076563">
    <property type="component" value="Unassembled WGS sequence"/>
</dbReference>
<accession>A0A163VMR1</accession>
<protein>
    <submittedName>
        <fullName evidence="2">Uncharacterized protein</fullName>
    </submittedName>
</protein>
<sequence>MVLDLGTGKEKIVKQGTETVDYDFPKWEDDHQISYTKTTNSEAHGKLVQTSTKETMKLEE</sequence>
<comment type="caution">
    <text evidence="2">The sequence shown here is derived from an EMBL/GenBank/DDBJ whole genome shotgun (WGS) entry which is preliminary data.</text>
</comment>
<evidence type="ECO:0000313" key="2">
    <source>
        <dbReference type="EMBL" id="KZE75118.1"/>
    </source>
</evidence>
<organism evidence="2 3">
    <name type="scientific">Paenibacillus elgii</name>
    <dbReference type="NCBI Taxonomy" id="189691"/>
    <lineage>
        <taxon>Bacteria</taxon>
        <taxon>Bacillati</taxon>
        <taxon>Bacillota</taxon>
        <taxon>Bacilli</taxon>
        <taxon>Bacillales</taxon>
        <taxon>Paenibacillaceae</taxon>
        <taxon>Paenibacillus</taxon>
    </lineage>
</organism>
<keyword evidence="3" id="KW-1185">Reference proteome</keyword>
<dbReference type="AlphaFoldDB" id="A0A163VMR1"/>
<feature type="region of interest" description="Disordered" evidence="1">
    <location>
        <begin position="38"/>
        <end position="60"/>
    </location>
</feature>
<feature type="compositionally biased region" description="Polar residues" evidence="1">
    <location>
        <begin position="38"/>
        <end position="53"/>
    </location>
</feature>
<dbReference type="EMBL" id="LQRA01000074">
    <property type="protein sequence ID" value="KZE75118.1"/>
    <property type="molecule type" value="Genomic_DNA"/>
</dbReference>